<dbReference type="PANTHER" id="PTHR47506:SF1">
    <property type="entry name" value="HTH-TYPE TRANSCRIPTIONAL REGULATOR YJDC"/>
    <property type="match status" value="1"/>
</dbReference>
<dbReference type="Proteomes" id="UP000315648">
    <property type="component" value="Unassembled WGS sequence"/>
</dbReference>
<feature type="domain" description="HTH tetR-type" evidence="5">
    <location>
        <begin position="8"/>
        <end position="68"/>
    </location>
</feature>
<keyword evidence="3" id="KW-0804">Transcription</keyword>
<evidence type="ECO:0000313" key="7">
    <source>
        <dbReference type="Proteomes" id="UP000315648"/>
    </source>
</evidence>
<evidence type="ECO:0000259" key="5">
    <source>
        <dbReference type="PROSITE" id="PS50977"/>
    </source>
</evidence>
<feature type="DNA-binding region" description="H-T-H motif" evidence="4">
    <location>
        <begin position="31"/>
        <end position="50"/>
    </location>
</feature>
<dbReference type="OrthoDB" id="9795242at2"/>
<evidence type="ECO:0000256" key="3">
    <source>
        <dbReference type="ARBA" id="ARBA00023163"/>
    </source>
</evidence>
<evidence type="ECO:0000256" key="2">
    <source>
        <dbReference type="ARBA" id="ARBA00023125"/>
    </source>
</evidence>
<protein>
    <submittedName>
        <fullName evidence="6">TetR/AcrR family transcriptional regulator</fullName>
    </submittedName>
</protein>
<dbReference type="Pfam" id="PF16925">
    <property type="entry name" value="TetR_C_13"/>
    <property type="match status" value="1"/>
</dbReference>
<accession>A0A556QGX2</accession>
<dbReference type="Gene3D" id="1.10.357.10">
    <property type="entry name" value="Tetracycline Repressor, domain 2"/>
    <property type="match status" value="1"/>
</dbReference>
<proteinExistence type="predicted"/>
<sequence>MAVGRPRAFDVDQALARALEVFWRKGYAATSLTDLTEAMDINKPSLYAAFGNKEALFRKAVDLYESERAPVAMAALAEPVARVAIERLLNVILESHTHPDNPPGCLVVQGALPSGAEDEPIARELQQRRAATQGAIRERLERAKAEGELAADTDPADLARYVFTVIEGLAAQARDGATREELRRLVALAMRAWPAA</sequence>
<keyword evidence="2 4" id="KW-0238">DNA-binding</keyword>
<comment type="caution">
    <text evidence="6">The sequence shown here is derived from an EMBL/GenBank/DDBJ whole genome shotgun (WGS) entry which is preliminary data.</text>
</comment>
<dbReference type="GO" id="GO:0003677">
    <property type="term" value="F:DNA binding"/>
    <property type="evidence" value="ECO:0007669"/>
    <property type="project" value="UniProtKB-UniRule"/>
</dbReference>
<dbReference type="PROSITE" id="PS01081">
    <property type="entry name" value="HTH_TETR_1"/>
    <property type="match status" value="1"/>
</dbReference>
<dbReference type="InterPro" id="IPR036271">
    <property type="entry name" value="Tet_transcr_reg_TetR-rel_C_sf"/>
</dbReference>
<keyword evidence="1" id="KW-0805">Transcription regulation</keyword>
<dbReference type="SUPFAM" id="SSF46689">
    <property type="entry name" value="Homeodomain-like"/>
    <property type="match status" value="1"/>
</dbReference>
<dbReference type="EMBL" id="VMBG01000003">
    <property type="protein sequence ID" value="TSJ75883.1"/>
    <property type="molecule type" value="Genomic_DNA"/>
</dbReference>
<dbReference type="InterPro" id="IPR011075">
    <property type="entry name" value="TetR_C"/>
</dbReference>
<evidence type="ECO:0000256" key="1">
    <source>
        <dbReference type="ARBA" id="ARBA00023015"/>
    </source>
</evidence>
<dbReference type="InterPro" id="IPR023772">
    <property type="entry name" value="DNA-bd_HTH_TetR-type_CS"/>
</dbReference>
<dbReference type="InterPro" id="IPR001647">
    <property type="entry name" value="HTH_TetR"/>
</dbReference>
<keyword evidence="7" id="KW-1185">Reference proteome</keyword>
<dbReference type="SUPFAM" id="SSF48498">
    <property type="entry name" value="Tetracyclin repressor-like, C-terminal domain"/>
    <property type="match status" value="1"/>
</dbReference>
<evidence type="ECO:0000313" key="6">
    <source>
        <dbReference type="EMBL" id="TSJ75883.1"/>
    </source>
</evidence>
<dbReference type="PANTHER" id="PTHR47506">
    <property type="entry name" value="TRANSCRIPTIONAL REGULATORY PROTEIN"/>
    <property type="match status" value="1"/>
</dbReference>
<dbReference type="Pfam" id="PF00440">
    <property type="entry name" value="TetR_N"/>
    <property type="match status" value="1"/>
</dbReference>
<evidence type="ECO:0000256" key="4">
    <source>
        <dbReference type="PROSITE-ProRule" id="PRU00335"/>
    </source>
</evidence>
<dbReference type="Gene3D" id="1.10.10.60">
    <property type="entry name" value="Homeodomain-like"/>
    <property type="match status" value="1"/>
</dbReference>
<reference evidence="6 7" key="1">
    <citation type="submission" date="2019-07" db="EMBL/GenBank/DDBJ databases">
        <title>Description of 53C-WASEF.</title>
        <authorList>
            <person name="Pitt A."/>
            <person name="Hahn M.W."/>
        </authorList>
    </citation>
    <scope>NUCLEOTIDE SEQUENCE [LARGE SCALE GENOMIC DNA]</scope>
    <source>
        <strain evidence="6 7">53C-WASEF</strain>
    </source>
</reference>
<dbReference type="InterPro" id="IPR009057">
    <property type="entry name" value="Homeodomain-like_sf"/>
</dbReference>
<gene>
    <name evidence="6" type="ORF">FPL22_16275</name>
</gene>
<dbReference type="PROSITE" id="PS50977">
    <property type="entry name" value="HTH_TETR_2"/>
    <property type="match status" value="1"/>
</dbReference>
<dbReference type="AlphaFoldDB" id="A0A556QGX2"/>
<organism evidence="6 7">
    <name type="scientific">Rariglobus hedericola</name>
    <dbReference type="NCBI Taxonomy" id="2597822"/>
    <lineage>
        <taxon>Bacteria</taxon>
        <taxon>Pseudomonadati</taxon>
        <taxon>Verrucomicrobiota</taxon>
        <taxon>Opitutia</taxon>
        <taxon>Opitutales</taxon>
        <taxon>Opitutaceae</taxon>
        <taxon>Rariglobus</taxon>
    </lineage>
</organism>
<name>A0A556QGX2_9BACT</name>